<gene>
    <name evidence="2" type="ORF">APS56_02170</name>
</gene>
<sequence length="370" mass="43585">MIDFIPLEYYYDAFIYFCFFLVVANLLHAYVLDLNNPKNLKFLRTSGMVLLVLLVFYIGLRPISGRYFGDMGTYAKYYNGYANGLPVTIDKDVFFNYCMKFLSNVMGVHGFFFIVATLYITPMFFISKKYFNAYWFYAFLMFVVSFSFFTYGTNGIRNGLATSFFLWGLCYTNQKIKMGFCFLIAVLFHKSTLLPIMAYVLTLIYNNPKTYLKAWLLAIPISLAMGSVFIMIFTSLGFGDDRLAGYLSGEAATDSEIKTGFRWDFIFYSAFPVFAGWYFIIKRKFQDNFYNQVFNTYLICNAFWILVIRANFSNRFAYLSWFLMAFIIIYPLLKQEFFKKQQHMIAKVITAYFMFTYLMYIIYYTILKTN</sequence>
<dbReference type="Pfam" id="PF14897">
    <property type="entry name" value="EpsG"/>
    <property type="match status" value="1"/>
</dbReference>
<feature type="transmembrane region" description="Helical" evidence="1">
    <location>
        <begin position="214"/>
        <end position="238"/>
    </location>
</feature>
<reference evidence="2 3" key="1">
    <citation type="submission" date="2015-10" db="EMBL/GenBank/DDBJ databases">
        <authorList>
            <person name="Gilbert D.G."/>
        </authorList>
    </citation>
    <scope>NUCLEOTIDE SEQUENCE [LARGE SCALE GENOMIC DNA]</scope>
    <source>
        <strain evidence="3">HZ-22</strain>
    </source>
</reference>
<evidence type="ECO:0000313" key="3">
    <source>
        <dbReference type="Proteomes" id="UP000057981"/>
    </source>
</evidence>
<dbReference type="AlphaFoldDB" id="A0A0P0CMM9"/>
<accession>A0A0P0CMM9</accession>
<feature type="transmembrane region" description="Helical" evidence="1">
    <location>
        <begin position="133"/>
        <end position="156"/>
    </location>
</feature>
<feature type="transmembrane region" description="Helical" evidence="1">
    <location>
        <begin position="293"/>
        <end position="310"/>
    </location>
</feature>
<dbReference type="RefSeq" id="WP_054724358.1">
    <property type="nucleotide sequence ID" value="NZ_CP012898.1"/>
</dbReference>
<evidence type="ECO:0000313" key="2">
    <source>
        <dbReference type="EMBL" id="ALJ04032.1"/>
    </source>
</evidence>
<feature type="transmembrane region" description="Helical" evidence="1">
    <location>
        <begin position="101"/>
        <end position="121"/>
    </location>
</feature>
<keyword evidence="1" id="KW-0472">Membrane</keyword>
<proteinExistence type="predicted"/>
<name>A0A0P0CMM9_9FLAO</name>
<feature type="transmembrane region" description="Helical" evidence="1">
    <location>
        <begin position="176"/>
        <end position="202"/>
    </location>
</feature>
<feature type="transmembrane region" description="Helical" evidence="1">
    <location>
        <begin position="42"/>
        <end position="60"/>
    </location>
</feature>
<keyword evidence="3" id="KW-1185">Reference proteome</keyword>
<dbReference type="OrthoDB" id="1112074at2"/>
<feature type="transmembrane region" description="Helical" evidence="1">
    <location>
        <begin position="316"/>
        <end position="333"/>
    </location>
</feature>
<feature type="transmembrane region" description="Helical" evidence="1">
    <location>
        <begin position="345"/>
        <end position="366"/>
    </location>
</feature>
<dbReference type="EMBL" id="CP012898">
    <property type="protein sequence ID" value="ALJ04032.1"/>
    <property type="molecule type" value="Genomic_DNA"/>
</dbReference>
<keyword evidence="1" id="KW-1133">Transmembrane helix</keyword>
<dbReference type="PATRIC" id="fig|1736674.3.peg.450"/>
<feature type="transmembrane region" description="Helical" evidence="1">
    <location>
        <begin position="265"/>
        <end position="281"/>
    </location>
</feature>
<organism evidence="2 3">
    <name type="scientific">Pseudalgibacter alginicilyticus</name>
    <dbReference type="NCBI Taxonomy" id="1736674"/>
    <lineage>
        <taxon>Bacteria</taxon>
        <taxon>Pseudomonadati</taxon>
        <taxon>Bacteroidota</taxon>
        <taxon>Flavobacteriia</taxon>
        <taxon>Flavobacteriales</taxon>
        <taxon>Flavobacteriaceae</taxon>
        <taxon>Pseudalgibacter</taxon>
    </lineage>
</organism>
<keyword evidence="1" id="KW-0812">Transmembrane</keyword>
<dbReference type="STRING" id="1736674.APS56_02170"/>
<protein>
    <submittedName>
        <fullName evidence="2">Uncharacterized protein</fullName>
    </submittedName>
</protein>
<feature type="transmembrane region" description="Helical" evidence="1">
    <location>
        <begin position="13"/>
        <end position="30"/>
    </location>
</feature>
<dbReference type="Proteomes" id="UP000057981">
    <property type="component" value="Chromosome"/>
</dbReference>
<dbReference type="KEGG" id="ahz:APS56_02170"/>
<evidence type="ECO:0000256" key="1">
    <source>
        <dbReference type="SAM" id="Phobius"/>
    </source>
</evidence>
<dbReference type="InterPro" id="IPR049458">
    <property type="entry name" value="EpsG-like"/>
</dbReference>